<dbReference type="RefSeq" id="WP_039280057.1">
    <property type="nucleotide sequence ID" value="NZ_JTDI01000001.1"/>
</dbReference>
<keyword evidence="4" id="KW-0274">FAD</keyword>
<dbReference type="Proteomes" id="UP000031057">
    <property type="component" value="Unassembled WGS sequence"/>
</dbReference>
<evidence type="ECO:0000256" key="8">
    <source>
        <dbReference type="SAM" id="MobiDB-lite"/>
    </source>
</evidence>
<comment type="caution">
    <text evidence="9">The sequence shown here is derived from an EMBL/GenBank/DDBJ whole genome shotgun (WGS) entry which is preliminary data.</text>
</comment>
<dbReference type="PANTHER" id="PTHR43872">
    <property type="entry name" value="MONOOXYGENASE, PUTATIVE (AFU_ORTHOLOGUE AFUA_8G02570)-RELATED"/>
    <property type="match status" value="1"/>
</dbReference>
<dbReference type="FunFam" id="3.50.50.60:FF:000228">
    <property type="entry name" value="FAD-containing monooxygenase EthA"/>
    <property type="match status" value="1"/>
</dbReference>
<evidence type="ECO:0000256" key="3">
    <source>
        <dbReference type="ARBA" id="ARBA00022630"/>
    </source>
</evidence>
<organism evidence="9 10">
    <name type="scientific">Novosphingobium malaysiense</name>
    <dbReference type="NCBI Taxonomy" id="1348853"/>
    <lineage>
        <taxon>Bacteria</taxon>
        <taxon>Pseudomonadati</taxon>
        <taxon>Pseudomonadota</taxon>
        <taxon>Alphaproteobacteria</taxon>
        <taxon>Sphingomonadales</taxon>
        <taxon>Sphingomonadaceae</taxon>
        <taxon>Novosphingobium</taxon>
    </lineage>
</organism>
<accession>A0A0B1ZWS6</accession>
<keyword evidence="3" id="KW-0285">Flavoprotein</keyword>
<keyword evidence="10" id="KW-1185">Reference proteome</keyword>
<reference evidence="9 10" key="1">
    <citation type="submission" date="2014-10" db="EMBL/GenBank/DDBJ databases">
        <title>Genome sequence of Novosphingobium malaysiense MUSC 273(T).</title>
        <authorList>
            <person name="Lee L.-H."/>
        </authorList>
    </citation>
    <scope>NUCLEOTIDE SEQUENCE [LARGE SCALE GENOMIC DNA]</scope>
    <source>
        <strain evidence="9 10">MUSC 273</strain>
    </source>
</reference>
<proteinExistence type="inferred from homology"/>
<evidence type="ECO:0000256" key="1">
    <source>
        <dbReference type="ARBA" id="ARBA00001974"/>
    </source>
</evidence>
<evidence type="ECO:0000256" key="7">
    <source>
        <dbReference type="ARBA" id="ARBA00023033"/>
    </source>
</evidence>
<evidence type="ECO:0000256" key="4">
    <source>
        <dbReference type="ARBA" id="ARBA00022827"/>
    </source>
</evidence>
<evidence type="ECO:0000313" key="9">
    <source>
        <dbReference type="EMBL" id="KHK93628.1"/>
    </source>
</evidence>
<protein>
    <submittedName>
        <fullName evidence="9">FAD-containing monooxygenase EthA</fullName>
    </submittedName>
</protein>
<name>A0A0B1ZWS6_9SPHN</name>
<evidence type="ECO:0000256" key="6">
    <source>
        <dbReference type="ARBA" id="ARBA00023002"/>
    </source>
</evidence>
<comment type="cofactor">
    <cofactor evidence="1">
        <name>FAD</name>
        <dbReference type="ChEBI" id="CHEBI:57692"/>
    </cofactor>
</comment>
<dbReference type="Pfam" id="PF13738">
    <property type="entry name" value="Pyr_redox_3"/>
    <property type="match status" value="1"/>
</dbReference>
<dbReference type="PRINTS" id="PR00411">
    <property type="entry name" value="PNDRDTASEI"/>
</dbReference>
<keyword evidence="5" id="KW-0521">NADP</keyword>
<evidence type="ECO:0000313" key="10">
    <source>
        <dbReference type="Proteomes" id="UP000031057"/>
    </source>
</evidence>
<dbReference type="GO" id="GO:0004497">
    <property type="term" value="F:monooxygenase activity"/>
    <property type="evidence" value="ECO:0007669"/>
    <property type="project" value="UniProtKB-KW"/>
</dbReference>
<feature type="region of interest" description="Disordered" evidence="8">
    <location>
        <begin position="480"/>
        <end position="500"/>
    </location>
</feature>
<dbReference type="EMBL" id="JTDI01000001">
    <property type="protein sequence ID" value="KHK93628.1"/>
    <property type="molecule type" value="Genomic_DNA"/>
</dbReference>
<dbReference type="STRING" id="1348853.LK12_01460"/>
<keyword evidence="6" id="KW-0560">Oxidoreductase</keyword>
<evidence type="ECO:0000256" key="5">
    <source>
        <dbReference type="ARBA" id="ARBA00022857"/>
    </source>
</evidence>
<comment type="similarity">
    <text evidence="2">Belongs to the FAD-binding monooxygenase family.</text>
</comment>
<dbReference type="PANTHER" id="PTHR43872:SF1">
    <property type="entry name" value="MONOOXYGENASE, PUTATIVE (AFU_ORTHOLOGUE AFUA_8G02570)-RELATED"/>
    <property type="match status" value="1"/>
</dbReference>
<evidence type="ECO:0000256" key="2">
    <source>
        <dbReference type="ARBA" id="ARBA00010139"/>
    </source>
</evidence>
<keyword evidence="7 9" id="KW-0503">Monooxygenase</keyword>
<sequence>MQSQDEPPLDLLIIGAGISGIGMAAHLVRRLPGKRFAILERRERLGGTWDLFRYPGVRSDSDMYTLGFEFAPWTGDRAVARGEEILSYLHDVARDHGVLDAIRYRRTVRRADWDSTSRLWTVRADTPDGPQDYRARFVFAGSGYYDYDTPHDPAIPGIAQFRGEMLHPQFWPQDFDPSGKRIAVVGSGATAVTLVPALAEAGARVTMVQRTPSWYYAEPGRDRLALLLRRFLPSRWAYALIRLRNNLLQYWLFRQSRRNPQDVSQYLLNRVKKEMGPKFADRDFAPPYGPWEQRLCFVPDGDLFTALREGHARIVTGTIDSVTDGGLHMDDGEFVEADVIVTATGLKLATLGKMTVSLDGTPVDFSQHWYYRNCMFSNVPNFAALFGYLNAAWTARVDTVATWLCRLLAQMDTWDADTVTPHLPADHGLTEADPLDGFSSGYLNRGRGLIPKSAADGPWRLSHDWLGDRRALREAPIDDGNLRFGRTPRREPLAPAAQLP</sequence>
<dbReference type="InterPro" id="IPR051820">
    <property type="entry name" value="FAD-binding_MO"/>
</dbReference>
<gene>
    <name evidence="9" type="ORF">LK12_01460</name>
</gene>
<dbReference type="AlphaFoldDB" id="A0A0B1ZWS6"/>
<dbReference type="InterPro" id="IPR036188">
    <property type="entry name" value="FAD/NAD-bd_sf"/>
</dbReference>
<dbReference type="SUPFAM" id="SSF51905">
    <property type="entry name" value="FAD/NAD(P)-binding domain"/>
    <property type="match status" value="1"/>
</dbReference>
<dbReference type="Gene3D" id="3.50.50.60">
    <property type="entry name" value="FAD/NAD(P)-binding domain"/>
    <property type="match status" value="1"/>
</dbReference>